<dbReference type="Proteomes" id="UP000789920">
    <property type="component" value="Unassembled WGS sequence"/>
</dbReference>
<keyword evidence="2" id="KW-1185">Reference proteome</keyword>
<feature type="non-terminal residue" evidence="1">
    <location>
        <position position="1"/>
    </location>
</feature>
<organism evidence="1 2">
    <name type="scientific">Racocetra persica</name>
    <dbReference type="NCBI Taxonomy" id="160502"/>
    <lineage>
        <taxon>Eukaryota</taxon>
        <taxon>Fungi</taxon>
        <taxon>Fungi incertae sedis</taxon>
        <taxon>Mucoromycota</taxon>
        <taxon>Glomeromycotina</taxon>
        <taxon>Glomeromycetes</taxon>
        <taxon>Diversisporales</taxon>
        <taxon>Gigasporaceae</taxon>
        <taxon>Racocetra</taxon>
    </lineage>
</organism>
<gene>
    <name evidence="1" type="ORF">RPERSI_LOCUS22580</name>
</gene>
<name>A0ACA9RTS2_9GLOM</name>
<proteinExistence type="predicted"/>
<dbReference type="EMBL" id="CAJVQC010068642">
    <property type="protein sequence ID" value="CAG8808266.1"/>
    <property type="molecule type" value="Genomic_DNA"/>
</dbReference>
<evidence type="ECO:0000313" key="2">
    <source>
        <dbReference type="Proteomes" id="UP000789920"/>
    </source>
</evidence>
<protein>
    <submittedName>
        <fullName evidence="1">36235_t:CDS:1</fullName>
    </submittedName>
</protein>
<reference evidence="1" key="1">
    <citation type="submission" date="2021-06" db="EMBL/GenBank/DDBJ databases">
        <authorList>
            <person name="Kallberg Y."/>
            <person name="Tangrot J."/>
            <person name="Rosling A."/>
        </authorList>
    </citation>
    <scope>NUCLEOTIDE SEQUENCE</scope>
    <source>
        <strain evidence="1">MA461A</strain>
    </source>
</reference>
<accession>A0ACA9RTS2</accession>
<evidence type="ECO:0000313" key="1">
    <source>
        <dbReference type="EMBL" id="CAG8808266.1"/>
    </source>
</evidence>
<comment type="caution">
    <text evidence="1">The sequence shown here is derived from an EMBL/GenBank/DDBJ whole genome shotgun (WGS) entry which is preliminary data.</text>
</comment>
<sequence>PPTISQAIELFSNSISSQVSRFSVTLAESDIKKILTSVKFDEEMITSAKSDEEIIVSARSDEKEIQISAKSDIEEMSNIEEIFGVEEMSEIKIYDVEEIMFNTDKVHFTNHEAIEQL</sequence>